<comment type="similarity">
    <text evidence="2">Belongs to the membrane fusion protein (MFP) (TC 8.A.1) family.</text>
</comment>
<dbReference type="Pfam" id="PF25967">
    <property type="entry name" value="RND-MFP_C"/>
    <property type="match status" value="1"/>
</dbReference>
<evidence type="ECO:0000256" key="3">
    <source>
        <dbReference type="SAM" id="SignalP"/>
    </source>
</evidence>
<dbReference type="STRING" id="1715693.PH7735_00042"/>
<protein>
    <submittedName>
        <fullName evidence="7">Toluene efflux pump periplasmic linker protein TtgA</fullName>
    </submittedName>
</protein>
<dbReference type="GO" id="GO:0005886">
    <property type="term" value="C:plasma membrane"/>
    <property type="evidence" value="ECO:0007669"/>
    <property type="project" value="TreeGrafter"/>
</dbReference>
<dbReference type="SUPFAM" id="SSF111369">
    <property type="entry name" value="HlyD-like secretion proteins"/>
    <property type="match status" value="1"/>
</dbReference>
<evidence type="ECO:0000313" key="7">
    <source>
        <dbReference type="EMBL" id="CUJ81596.1"/>
    </source>
</evidence>
<dbReference type="Gene3D" id="2.40.30.170">
    <property type="match status" value="1"/>
</dbReference>
<name>A0A0P1IBQ9_9RHOB</name>
<gene>
    <name evidence="7" type="primary">ttgA_1</name>
    <name evidence="7" type="ORF">PH7735_00042</name>
</gene>
<dbReference type="InterPro" id="IPR006143">
    <property type="entry name" value="RND_pump_MFP"/>
</dbReference>
<dbReference type="Pfam" id="PF25917">
    <property type="entry name" value="BSH_RND"/>
    <property type="match status" value="1"/>
</dbReference>
<dbReference type="Gene3D" id="2.40.420.20">
    <property type="match status" value="1"/>
</dbReference>
<feature type="signal peptide" evidence="3">
    <location>
        <begin position="1"/>
        <end position="24"/>
    </location>
</feature>
<dbReference type="AlphaFoldDB" id="A0A0P1IBQ9"/>
<dbReference type="InterPro" id="IPR058625">
    <property type="entry name" value="MdtA-like_BSH"/>
</dbReference>
<evidence type="ECO:0000259" key="5">
    <source>
        <dbReference type="Pfam" id="PF25944"/>
    </source>
</evidence>
<dbReference type="InterPro" id="IPR058627">
    <property type="entry name" value="MdtA-like_C"/>
</dbReference>
<dbReference type="GeneID" id="83879146"/>
<dbReference type="GO" id="GO:0030313">
    <property type="term" value="C:cell envelope"/>
    <property type="evidence" value="ECO:0007669"/>
    <property type="project" value="UniProtKB-SubCell"/>
</dbReference>
<dbReference type="Pfam" id="PF25944">
    <property type="entry name" value="Beta-barrel_RND"/>
    <property type="match status" value="1"/>
</dbReference>
<organism evidence="7 8">
    <name type="scientific">Shimia thalassica</name>
    <dbReference type="NCBI Taxonomy" id="1715693"/>
    <lineage>
        <taxon>Bacteria</taxon>
        <taxon>Pseudomonadati</taxon>
        <taxon>Pseudomonadota</taxon>
        <taxon>Alphaproteobacteria</taxon>
        <taxon>Rhodobacterales</taxon>
        <taxon>Roseobacteraceae</taxon>
    </lineage>
</organism>
<evidence type="ECO:0000259" key="6">
    <source>
        <dbReference type="Pfam" id="PF25967"/>
    </source>
</evidence>
<feature type="domain" description="Multidrug resistance protein MdtA-like beta-barrel" evidence="5">
    <location>
        <begin position="210"/>
        <end position="298"/>
    </location>
</feature>
<evidence type="ECO:0000256" key="1">
    <source>
        <dbReference type="ARBA" id="ARBA00004196"/>
    </source>
</evidence>
<dbReference type="Proteomes" id="UP000051870">
    <property type="component" value="Unassembled WGS sequence"/>
</dbReference>
<feature type="chain" id="PRO_5006065084" evidence="3">
    <location>
        <begin position="25"/>
        <end position="393"/>
    </location>
</feature>
<feature type="domain" description="Multidrug resistance protein MdtA-like C-terminal permuted SH3" evidence="6">
    <location>
        <begin position="301"/>
        <end position="361"/>
    </location>
</feature>
<dbReference type="GO" id="GO:0022857">
    <property type="term" value="F:transmembrane transporter activity"/>
    <property type="evidence" value="ECO:0007669"/>
    <property type="project" value="InterPro"/>
</dbReference>
<evidence type="ECO:0000259" key="4">
    <source>
        <dbReference type="Pfam" id="PF25917"/>
    </source>
</evidence>
<dbReference type="EMBL" id="CYTW01000001">
    <property type="protein sequence ID" value="CUJ81596.1"/>
    <property type="molecule type" value="Genomic_DNA"/>
</dbReference>
<reference evidence="8" key="1">
    <citation type="submission" date="2015-09" db="EMBL/GenBank/DDBJ databases">
        <authorList>
            <person name="Rodrigo-Torres Lidia"/>
            <person name="Arahal R.David."/>
        </authorList>
    </citation>
    <scope>NUCLEOTIDE SEQUENCE [LARGE SCALE GENOMIC DNA]</scope>
    <source>
        <strain evidence="8">CECT 7735</strain>
    </source>
</reference>
<dbReference type="RefSeq" id="WP_058309334.1">
    <property type="nucleotide sequence ID" value="NZ_CYTW01000001.1"/>
</dbReference>
<comment type="subcellular location">
    <subcellularLocation>
        <location evidence="1">Cell envelope</location>
    </subcellularLocation>
</comment>
<dbReference type="Gene3D" id="2.40.50.100">
    <property type="match status" value="1"/>
</dbReference>
<dbReference type="PANTHER" id="PTHR30158">
    <property type="entry name" value="ACRA/E-RELATED COMPONENT OF DRUG EFFLUX TRANSPORTER"/>
    <property type="match status" value="1"/>
</dbReference>
<feature type="domain" description="Multidrug resistance protein MdtA-like barrel-sandwich hybrid" evidence="4">
    <location>
        <begin position="65"/>
        <end position="204"/>
    </location>
</feature>
<dbReference type="GO" id="GO:0046677">
    <property type="term" value="P:response to antibiotic"/>
    <property type="evidence" value="ECO:0007669"/>
    <property type="project" value="TreeGrafter"/>
</dbReference>
<keyword evidence="8" id="KW-1185">Reference proteome</keyword>
<evidence type="ECO:0000256" key="2">
    <source>
        <dbReference type="ARBA" id="ARBA00009477"/>
    </source>
</evidence>
<dbReference type="InterPro" id="IPR058626">
    <property type="entry name" value="MdtA-like_b-barrel"/>
</dbReference>
<proteinExistence type="inferred from homology"/>
<sequence length="393" mass="41533">MKRSIWKITGVIIALTGFAMTASAQPGPPGMPAPSGPVEVGVIAATLQEVPRVVTSPGRAVAYQDVEVRPRVGGVVEEILYAPGQSLEVGAPLFRIDDSSYLAAVATARSNLATAEANLPVLQAAYTRAEALSGRGYTEAEVETARASLAEAEAILVSSQAALDYALTELSWTTLKSPIEGRADVATVSVGDLVTAGQTDALTTLVRSDPIYVDMIEASTRVLSVRKDIHNGILKENDALKATLTLENGDVFRGTGQLVTPGNYVSTTTGTVTVRFKFDNPHHVIIPGMFVRGTITLGTMQAYLVPQRAATRDNSGLLTAYIVAEDGTAQQVTLEDDGSYENAWIVRDGLSEGDQLIVDGLSSIRPGQEVQPVAAMIDEDGLVRDAPTPVKED</sequence>
<dbReference type="NCBIfam" id="TIGR01730">
    <property type="entry name" value="RND_mfp"/>
    <property type="match status" value="1"/>
</dbReference>
<dbReference type="Gene3D" id="1.10.287.470">
    <property type="entry name" value="Helix hairpin bin"/>
    <property type="match status" value="1"/>
</dbReference>
<evidence type="ECO:0000313" key="8">
    <source>
        <dbReference type="Proteomes" id="UP000051870"/>
    </source>
</evidence>
<accession>A0A0P1IBQ9</accession>
<keyword evidence="3" id="KW-0732">Signal</keyword>